<reference evidence="2 3" key="1">
    <citation type="submission" date="2022-03" db="EMBL/GenBank/DDBJ databases">
        <authorList>
            <person name="Macdonald S."/>
            <person name="Ahmed S."/>
            <person name="Newling K."/>
        </authorList>
    </citation>
    <scope>NUCLEOTIDE SEQUENCE [LARGE SCALE GENOMIC DNA]</scope>
</reference>
<gene>
    <name evidence="2" type="ORF">ERUC_LOCUS30765</name>
</gene>
<accession>A0ABC8L0I9</accession>
<name>A0ABC8L0I9_ERUVS</name>
<evidence type="ECO:0000313" key="3">
    <source>
        <dbReference type="Proteomes" id="UP001642260"/>
    </source>
</evidence>
<organism evidence="2 3">
    <name type="scientific">Eruca vesicaria subsp. sativa</name>
    <name type="common">Garden rocket</name>
    <name type="synonym">Eruca sativa</name>
    <dbReference type="NCBI Taxonomy" id="29727"/>
    <lineage>
        <taxon>Eukaryota</taxon>
        <taxon>Viridiplantae</taxon>
        <taxon>Streptophyta</taxon>
        <taxon>Embryophyta</taxon>
        <taxon>Tracheophyta</taxon>
        <taxon>Spermatophyta</taxon>
        <taxon>Magnoliopsida</taxon>
        <taxon>eudicotyledons</taxon>
        <taxon>Gunneridae</taxon>
        <taxon>Pentapetalae</taxon>
        <taxon>rosids</taxon>
        <taxon>malvids</taxon>
        <taxon>Brassicales</taxon>
        <taxon>Brassicaceae</taxon>
        <taxon>Brassiceae</taxon>
        <taxon>Eruca</taxon>
    </lineage>
</organism>
<dbReference type="EMBL" id="CAKOAT010401821">
    <property type="protein sequence ID" value="CAH8367184.1"/>
    <property type="molecule type" value="Genomic_DNA"/>
</dbReference>
<keyword evidence="3" id="KW-1185">Reference proteome</keyword>
<proteinExistence type="predicted"/>
<dbReference type="Proteomes" id="UP001642260">
    <property type="component" value="Unassembled WGS sequence"/>
</dbReference>
<sequence>MAELVEASLHTFETGGNALESLTAAKRLSLTLYGLDPVGSIFYQLVRLKFRGCDWNWSNMLMHVLQHSPVLQFLKLVVLDNGLNSWNIERGVKVCWIQPSCVPECLLFHLKTFEWIDYNGTEDEKEVAVYILKKARRLVTATVFPAFMVNKRLVFEELEIATRGSRACELTMG</sequence>
<dbReference type="Pfam" id="PF08387">
    <property type="entry name" value="FBD"/>
    <property type="match status" value="1"/>
</dbReference>
<comment type="caution">
    <text evidence="2">The sequence shown here is derived from an EMBL/GenBank/DDBJ whole genome shotgun (WGS) entry which is preliminary data.</text>
</comment>
<evidence type="ECO:0000313" key="2">
    <source>
        <dbReference type="EMBL" id="CAH8367184.1"/>
    </source>
</evidence>
<dbReference type="PANTHER" id="PTHR31900">
    <property type="entry name" value="F-BOX/RNI SUPERFAMILY PROTEIN-RELATED"/>
    <property type="match status" value="1"/>
</dbReference>
<evidence type="ECO:0000259" key="1">
    <source>
        <dbReference type="SMART" id="SM00579"/>
    </source>
</evidence>
<dbReference type="AlphaFoldDB" id="A0ABC8L0I9"/>
<dbReference type="SMART" id="SM00579">
    <property type="entry name" value="FBD"/>
    <property type="match status" value="1"/>
</dbReference>
<dbReference type="InterPro" id="IPR006566">
    <property type="entry name" value="FBD"/>
</dbReference>
<dbReference type="PANTHER" id="PTHR31900:SF34">
    <property type="entry name" value="EMB|CAB62440.1-RELATED"/>
    <property type="match status" value="1"/>
</dbReference>
<feature type="domain" description="FBD" evidence="1">
    <location>
        <begin position="104"/>
        <end position="173"/>
    </location>
</feature>
<dbReference type="InterPro" id="IPR050232">
    <property type="entry name" value="FBL13/AtMIF1-like"/>
</dbReference>
<protein>
    <recommendedName>
        <fullName evidence="1">FBD domain-containing protein</fullName>
    </recommendedName>
</protein>